<dbReference type="SUPFAM" id="SSF50985">
    <property type="entry name" value="RCC1/BLIP-II"/>
    <property type="match status" value="1"/>
</dbReference>
<feature type="repeat" description="RCC1" evidence="1">
    <location>
        <begin position="76"/>
        <end position="135"/>
    </location>
</feature>
<dbReference type="AlphaFoldDB" id="A0A8H3A5G1"/>
<dbReference type="InterPro" id="IPR000408">
    <property type="entry name" value="Reg_chr_condens"/>
</dbReference>
<feature type="domain" description="F-box" evidence="3">
    <location>
        <begin position="5"/>
        <end position="48"/>
    </location>
</feature>
<name>A0A8H3A5G1_9AGAM</name>
<comment type="caution">
    <text evidence="4">The sequence shown here is derived from an EMBL/GenBank/DDBJ whole genome shotgun (WGS) entry which is preliminary data.</text>
</comment>
<dbReference type="Pfam" id="PF13540">
    <property type="entry name" value="RCC1_2"/>
    <property type="match status" value="1"/>
</dbReference>
<feature type="compositionally biased region" description="Polar residues" evidence="2">
    <location>
        <begin position="533"/>
        <end position="544"/>
    </location>
</feature>
<dbReference type="GO" id="GO:0005737">
    <property type="term" value="C:cytoplasm"/>
    <property type="evidence" value="ECO:0007669"/>
    <property type="project" value="TreeGrafter"/>
</dbReference>
<evidence type="ECO:0000256" key="2">
    <source>
        <dbReference type="SAM" id="MobiDB-lite"/>
    </source>
</evidence>
<organism evidence="4 5">
    <name type="scientific">Rhizoctonia solani</name>
    <dbReference type="NCBI Taxonomy" id="456999"/>
    <lineage>
        <taxon>Eukaryota</taxon>
        <taxon>Fungi</taxon>
        <taxon>Dikarya</taxon>
        <taxon>Basidiomycota</taxon>
        <taxon>Agaricomycotina</taxon>
        <taxon>Agaricomycetes</taxon>
        <taxon>Cantharellales</taxon>
        <taxon>Ceratobasidiaceae</taxon>
        <taxon>Rhizoctonia</taxon>
    </lineage>
</organism>
<evidence type="ECO:0000259" key="3">
    <source>
        <dbReference type="Pfam" id="PF12937"/>
    </source>
</evidence>
<dbReference type="InterPro" id="IPR009091">
    <property type="entry name" value="RCC1/BLIP-II"/>
</dbReference>
<dbReference type="PRINTS" id="PR00633">
    <property type="entry name" value="RCCNDNSATION"/>
</dbReference>
<dbReference type="InterPro" id="IPR036047">
    <property type="entry name" value="F-box-like_dom_sf"/>
</dbReference>
<evidence type="ECO:0000256" key="1">
    <source>
        <dbReference type="PROSITE-ProRule" id="PRU00235"/>
    </source>
</evidence>
<dbReference type="PROSITE" id="PS50012">
    <property type="entry name" value="RCC1_3"/>
    <property type="match status" value="3"/>
</dbReference>
<dbReference type="Gene3D" id="2.130.10.30">
    <property type="entry name" value="Regulator of chromosome condensation 1/beta-lactamase-inhibitor protein II"/>
    <property type="match status" value="2"/>
</dbReference>
<accession>A0A8H3A5G1</accession>
<sequence length="649" mass="70996">MIQITDLPIELFIDHLLPCVPLQDLLSLSCTCKYFALVCGDDTFWKRKTSEEYNFEGAGSARTSGFKHLYRGLRHPRVFVWGDGGNSRLALDKRKHEPHSRSYNRNIDYPIELNIQHRVVHLAAGGWSFHALTDEGKVLVWGTLDSTSFGMSNDLGESGTEVSEPLALMLPQRIRSLSVGRRHAILFDGSYNIYILLQWGRPIRLDTPVLDGTKPESTVVQVDAGWDVCTFLTQAGTAYAVFPFHGSLARELEERRTQGGTPPEVTRQGDEVPCVCVDIKHHPTRLPPIPSDLPTLHPNALKPGSPPRLIQIAAGDKFVVGLTDGGHVLKLDLPTYNESELGRIITRGDLRWNYLPKFCDVAHVRNEPGFRPQGQEQAPALEDLKVTHISAQFRTFVVYSTVGSSVVLLGDVQNNHESPKIIPELQNRGVISVVLGDYHYCALTSNGELFSWGKYSNGALGLGSSSNAYDHISDVMGAPPLMPHIFPRPPPQDAEVPTRVHFHHEDNVRDRYVFAVAASGWHCGALVIDLHSTSSSTEGKSNPTEEGGEVRVKQDPNSASDASMEYGARNNEGSRQSPIAPFPSRAEAERAAGTQVPQITMPIVRGRGAPFRIGYAARGAYAGRGAGSAFSGGSHSGSGGHPHPDRADQ</sequence>
<dbReference type="Proteomes" id="UP000663888">
    <property type="component" value="Unassembled WGS sequence"/>
</dbReference>
<evidence type="ECO:0000313" key="4">
    <source>
        <dbReference type="EMBL" id="CAE6409618.1"/>
    </source>
</evidence>
<dbReference type="PANTHER" id="PTHR45982">
    <property type="entry name" value="REGULATOR OF CHROMOSOME CONDENSATION"/>
    <property type="match status" value="1"/>
</dbReference>
<evidence type="ECO:0000313" key="5">
    <source>
        <dbReference type="Proteomes" id="UP000663888"/>
    </source>
</evidence>
<dbReference type="EMBL" id="CAJMWX010000236">
    <property type="protein sequence ID" value="CAE6409618.1"/>
    <property type="molecule type" value="Genomic_DNA"/>
</dbReference>
<feature type="compositionally biased region" description="Low complexity" evidence="2">
    <location>
        <begin position="623"/>
        <end position="633"/>
    </location>
</feature>
<feature type="region of interest" description="Disordered" evidence="2">
    <location>
        <begin position="533"/>
        <end position="594"/>
    </location>
</feature>
<dbReference type="GO" id="GO:0005085">
    <property type="term" value="F:guanyl-nucleotide exchange factor activity"/>
    <property type="evidence" value="ECO:0007669"/>
    <property type="project" value="TreeGrafter"/>
</dbReference>
<proteinExistence type="predicted"/>
<dbReference type="InterPro" id="IPR001810">
    <property type="entry name" value="F-box_dom"/>
</dbReference>
<protein>
    <recommendedName>
        <fullName evidence="3">F-box domain-containing protein</fullName>
    </recommendedName>
</protein>
<dbReference type="Pfam" id="PF12937">
    <property type="entry name" value="F-box-like"/>
    <property type="match status" value="1"/>
</dbReference>
<dbReference type="SUPFAM" id="SSF81383">
    <property type="entry name" value="F-box domain"/>
    <property type="match status" value="1"/>
</dbReference>
<dbReference type="InterPro" id="IPR051553">
    <property type="entry name" value="Ran_GTPase-activating"/>
</dbReference>
<gene>
    <name evidence="4" type="ORF">RDB_LOCUS10704</name>
</gene>
<reference evidence="4" key="1">
    <citation type="submission" date="2021-01" db="EMBL/GenBank/DDBJ databases">
        <authorList>
            <person name="Kaushik A."/>
        </authorList>
    </citation>
    <scope>NUCLEOTIDE SEQUENCE</scope>
    <source>
        <strain evidence="4">AG4-R118</strain>
    </source>
</reference>
<dbReference type="PANTHER" id="PTHR45982:SF3">
    <property type="entry name" value="F-BOX PROTEIN POF9"/>
    <property type="match status" value="1"/>
</dbReference>
<feature type="repeat" description="RCC1" evidence="1">
    <location>
        <begin position="447"/>
        <end position="529"/>
    </location>
</feature>
<feature type="region of interest" description="Disordered" evidence="2">
    <location>
        <begin position="623"/>
        <end position="649"/>
    </location>
</feature>
<feature type="repeat" description="RCC1" evidence="1">
    <location>
        <begin position="136"/>
        <end position="190"/>
    </location>
</feature>